<comment type="caution">
    <text evidence="2">The sequence shown here is derived from an EMBL/GenBank/DDBJ whole genome shotgun (WGS) entry which is preliminary data.</text>
</comment>
<evidence type="ECO:0000313" key="2">
    <source>
        <dbReference type="EMBL" id="KAG8500422.1"/>
    </source>
</evidence>
<keyword evidence="3" id="KW-1185">Reference proteome</keyword>
<feature type="compositionally biased region" description="Low complexity" evidence="1">
    <location>
        <begin position="556"/>
        <end position="570"/>
    </location>
</feature>
<feature type="region of interest" description="Disordered" evidence="1">
    <location>
        <begin position="549"/>
        <end position="573"/>
    </location>
</feature>
<feature type="compositionally biased region" description="Basic and acidic residues" evidence="1">
    <location>
        <begin position="301"/>
        <end position="310"/>
    </location>
</feature>
<evidence type="ECO:0008006" key="4">
    <source>
        <dbReference type="Google" id="ProtNLM"/>
    </source>
</evidence>
<organism evidence="2 3">
    <name type="scientific">Gossypium anomalum</name>
    <dbReference type="NCBI Taxonomy" id="47600"/>
    <lineage>
        <taxon>Eukaryota</taxon>
        <taxon>Viridiplantae</taxon>
        <taxon>Streptophyta</taxon>
        <taxon>Embryophyta</taxon>
        <taxon>Tracheophyta</taxon>
        <taxon>Spermatophyta</taxon>
        <taxon>Magnoliopsida</taxon>
        <taxon>eudicotyledons</taxon>
        <taxon>Gunneridae</taxon>
        <taxon>Pentapetalae</taxon>
        <taxon>rosids</taxon>
        <taxon>malvids</taxon>
        <taxon>Malvales</taxon>
        <taxon>Malvaceae</taxon>
        <taxon>Malvoideae</taxon>
        <taxon>Gossypium</taxon>
    </lineage>
</organism>
<feature type="region of interest" description="Disordered" evidence="1">
    <location>
        <begin position="268"/>
        <end position="316"/>
    </location>
</feature>
<feature type="region of interest" description="Disordered" evidence="1">
    <location>
        <begin position="90"/>
        <end position="116"/>
    </location>
</feature>
<dbReference type="PANTHER" id="PTHR33334">
    <property type="entry name" value="PROTEIN LNK1"/>
    <property type="match status" value="1"/>
</dbReference>
<dbReference type="GO" id="GO:0006355">
    <property type="term" value="P:regulation of DNA-templated transcription"/>
    <property type="evidence" value="ECO:0007669"/>
    <property type="project" value="InterPro"/>
</dbReference>
<evidence type="ECO:0000313" key="3">
    <source>
        <dbReference type="Proteomes" id="UP000701853"/>
    </source>
</evidence>
<proteinExistence type="predicted"/>
<feature type="region of interest" description="Disordered" evidence="1">
    <location>
        <begin position="473"/>
        <end position="496"/>
    </location>
</feature>
<feature type="compositionally biased region" description="Basic and acidic residues" evidence="1">
    <location>
        <begin position="273"/>
        <end position="284"/>
    </location>
</feature>
<gene>
    <name evidence="2" type="ORF">CXB51_002753</name>
</gene>
<feature type="compositionally biased region" description="Polar residues" evidence="1">
    <location>
        <begin position="385"/>
        <end position="394"/>
    </location>
</feature>
<name>A0A8J6D6K2_9ROSI</name>
<dbReference type="AlphaFoldDB" id="A0A8J6D6K2"/>
<dbReference type="OrthoDB" id="618331at2759"/>
<reference evidence="2 3" key="1">
    <citation type="journal article" date="2021" name="bioRxiv">
        <title>The Gossypium anomalum genome as a resource for cotton improvement and evolutionary analysis of hybrid incompatibility.</title>
        <authorList>
            <person name="Grover C.E."/>
            <person name="Yuan D."/>
            <person name="Arick M.A."/>
            <person name="Miller E.R."/>
            <person name="Hu G."/>
            <person name="Peterson D.G."/>
            <person name="Wendel J.F."/>
            <person name="Udall J.A."/>
        </authorList>
    </citation>
    <scope>NUCLEOTIDE SEQUENCE [LARGE SCALE GENOMIC DNA]</scope>
    <source>
        <strain evidence="2">JFW-Udall</strain>
        <tissue evidence="2">Leaf</tissue>
    </source>
</reference>
<dbReference type="EMBL" id="JAHUZN010000002">
    <property type="protein sequence ID" value="KAG8500422.1"/>
    <property type="molecule type" value="Genomic_DNA"/>
</dbReference>
<protein>
    <recommendedName>
        <fullName evidence="4">Protein LNK1</fullName>
    </recommendedName>
</protein>
<accession>A0A8J6D6K2</accession>
<feature type="compositionally biased region" description="Basic and acidic residues" evidence="1">
    <location>
        <begin position="636"/>
        <end position="650"/>
    </location>
</feature>
<dbReference type="Proteomes" id="UP000701853">
    <property type="component" value="Chromosome 2"/>
</dbReference>
<feature type="compositionally biased region" description="Low complexity" evidence="1">
    <location>
        <begin position="395"/>
        <end position="405"/>
    </location>
</feature>
<dbReference type="GO" id="GO:0007623">
    <property type="term" value="P:circadian rhythm"/>
    <property type="evidence" value="ECO:0007669"/>
    <property type="project" value="InterPro"/>
</dbReference>
<sequence length="657" mass="72774">MSDLYMYELEDNVWDDFGATDDHIVPHTADEYGGRKKPRYEVLGVTSDADSRRKFGILREKEKGLHILTKNRMLEKDPWSRIHDSLFPTSGDNDSLKDGTSMASDDPRMSSHGLETGNIDSVGSDLCADDPILVDKCAPEDNNDYHFPLNHITAADDDLRFFNNNHEDKENSDLLYYGWGDIGNFEDVDRMFSNEDDMCWFSSSQVAEGSQGALKADAKLNGLQECPTSRSASAGLATVDSITKSEFLNEKITSVNMSSDNAGLAHLSSVHVPNKESETKDGLTPREQISPQEKHSKQHRASGERKDQHLENGGSFTQYGNIEQFADAKHPFSESSCQLFSSLDVQRSKLDDGPDSVNYRQTNIPYMHLSYSGSLDQVSICPTVSSAKSENNGQSSSKNESSYASNQVHSIESSHGPLFEASAIITNEKRGKLHRQQDTQIPLNRNVKQAKTDTRMAFCDPVTIQKQVCQSEQDEGHSEVEGVSVGNPAELDSSNVRESSCVVSPFDEVSLEATSFRQLQQVMEKLDIRTKLCIRDSLYRLARSAEQRHNCTKTKSGISDGNDGSGSSASEETNRCTGFMDMETDTNPIDRSIAHLLFHRPSDPSQRPVTDTALLKSHGKIHGSITNPPLMMPEKVIGHEETDAVSDKKVPTNSNSR</sequence>
<feature type="region of interest" description="Disordered" evidence="1">
    <location>
        <begin position="636"/>
        <end position="657"/>
    </location>
</feature>
<dbReference type="PANTHER" id="PTHR33334:SF8">
    <property type="entry name" value="PROTEIN LNK1"/>
    <property type="match status" value="1"/>
</dbReference>
<feature type="region of interest" description="Disordered" evidence="1">
    <location>
        <begin position="385"/>
        <end position="413"/>
    </location>
</feature>
<dbReference type="InterPro" id="IPR039928">
    <property type="entry name" value="LNK"/>
</dbReference>
<evidence type="ECO:0000256" key="1">
    <source>
        <dbReference type="SAM" id="MobiDB-lite"/>
    </source>
</evidence>